<dbReference type="STRING" id="797277.SAMN05216198_2530"/>
<dbReference type="AlphaFoldDB" id="A0A1H1U998"/>
<dbReference type="PANTHER" id="PTHR47861:SF4">
    <property type="entry name" value="FKBP-TYPE 16 KDA PEPTIDYL-PROLYL CIS-TRANS ISOMERASE"/>
    <property type="match status" value="1"/>
</dbReference>
<comment type="similarity">
    <text evidence="2 6">Belongs to the FKBP-type PPIase family.</text>
</comment>
<evidence type="ECO:0000256" key="1">
    <source>
        <dbReference type="ARBA" id="ARBA00000971"/>
    </source>
</evidence>
<reference evidence="9" key="1">
    <citation type="submission" date="2016-10" db="EMBL/GenBank/DDBJ databases">
        <authorList>
            <person name="Varghese N."/>
            <person name="Submissions S."/>
        </authorList>
    </citation>
    <scope>NUCLEOTIDE SEQUENCE [LARGE SCALE GENOMIC DNA]</scope>
    <source>
        <strain evidence="9">2SM5</strain>
    </source>
</reference>
<feature type="domain" description="PPIase FKBP-type" evidence="7">
    <location>
        <begin position="10"/>
        <end position="94"/>
    </location>
</feature>
<dbReference type="PANTHER" id="PTHR47861">
    <property type="entry name" value="FKBP-TYPE PEPTIDYL-PROLYL CIS-TRANS ISOMERASE SLYD"/>
    <property type="match status" value="1"/>
</dbReference>
<comment type="catalytic activity">
    <reaction evidence="1 5 6">
        <text>[protein]-peptidylproline (omega=180) = [protein]-peptidylproline (omega=0)</text>
        <dbReference type="Rhea" id="RHEA:16237"/>
        <dbReference type="Rhea" id="RHEA-COMP:10747"/>
        <dbReference type="Rhea" id="RHEA-COMP:10748"/>
        <dbReference type="ChEBI" id="CHEBI:83833"/>
        <dbReference type="ChEBI" id="CHEBI:83834"/>
        <dbReference type="EC" id="5.2.1.8"/>
    </reaction>
</comment>
<evidence type="ECO:0000313" key="9">
    <source>
        <dbReference type="Proteomes" id="UP000243426"/>
    </source>
</evidence>
<evidence type="ECO:0000256" key="3">
    <source>
        <dbReference type="ARBA" id="ARBA00023110"/>
    </source>
</evidence>
<evidence type="ECO:0000313" key="8">
    <source>
        <dbReference type="EMBL" id="SDS69072.1"/>
    </source>
</evidence>
<dbReference type="Pfam" id="PF00254">
    <property type="entry name" value="FKBP_C"/>
    <property type="match status" value="1"/>
</dbReference>
<evidence type="ECO:0000256" key="2">
    <source>
        <dbReference type="ARBA" id="ARBA00006577"/>
    </source>
</evidence>
<dbReference type="GO" id="GO:0003755">
    <property type="term" value="F:peptidyl-prolyl cis-trans isomerase activity"/>
    <property type="evidence" value="ECO:0007669"/>
    <property type="project" value="UniProtKB-UniRule"/>
</dbReference>
<accession>A0A1H1U998</accession>
<gene>
    <name evidence="8" type="ORF">SAMN05216198_2530</name>
</gene>
<keyword evidence="9" id="KW-1185">Reference proteome</keyword>
<dbReference type="SUPFAM" id="SSF54534">
    <property type="entry name" value="FKBP-like"/>
    <property type="match status" value="1"/>
</dbReference>
<dbReference type="InterPro" id="IPR001179">
    <property type="entry name" value="PPIase_FKBP_dom"/>
</dbReference>
<dbReference type="PROSITE" id="PS50059">
    <property type="entry name" value="FKBP_PPIASE"/>
    <property type="match status" value="1"/>
</dbReference>
<organism evidence="8 9">
    <name type="scientific">Halopseudomonas litoralis</name>
    <dbReference type="NCBI Taxonomy" id="797277"/>
    <lineage>
        <taxon>Bacteria</taxon>
        <taxon>Pseudomonadati</taxon>
        <taxon>Pseudomonadota</taxon>
        <taxon>Gammaproteobacteria</taxon>
        <taxon>Pseudomonadales</taxon>
        <taxon>Pseudomonadaceae</taxon>
        <taxon>Halopseudomonas</taxon>
    </lineage>
</organism>
<protein>
    <recommendedName>
        <fullName evidence="6">Peptidyl-prolyl cis-trans isomerase</fullName>
        <ecNumber evidence="6">5.2.1.8</ecNumber>
    </recommendedName>
</protein>
<evidence type="ECO:0000259" key="7">
    <source>
        <dbReference type="PROSITE" id="PS50059"/>
    </source>
</evidence>
<keyword evidence="3 5" id="KW-0697">Rotamase</keyword>
<name>A0A1H1U998_9GAMM</name>
<dbReference type="EMBL" id="LT629748">
    <property type="protein sequence ID" value="SDS69072.1"/>
    <property type="molecule type" value="Genomic_DNA"/>
</dbReference>
<dbReference type="OrthoDB" id="9808891at2"/>
<proteinExistence type="inferred from homology"/>
<dbReference type="InterPro" id="IPR046357">
    <property type="entry name" value="PPIase_dom_sf"/>
</dbReference>
<keyword evidence="4 5" id="KW-0413">Isomerase</keyword>
<sequence length="146" mass="15776">MTDILRINHDTEVTLHFTLKLPSGDVVDSTLGKSPATFKVGDGSLLPGFESSLFGLKAGDQRTFEIEPEKGFGPGSPQNIQTVPRDQFNEMELEPGLLVIFKDAAGGEMPGVVKTIHDTVVDVDFNHPLAGKIITFEVEIIEVKAA</sequence>
<dbReference type="NCBIfam" id="NF011676">
    <property type="entry name" value="PRK15095.1"/>
    <property type="match status" value="1"/>
</dbReference>
<evidence type="ECO:0000256" key="4">
    <source>
        <dbReference type="ARBA" id="ARBA00023235"/>
    </source>
</evidence>
<dbReference type="EC" id="5.2.1.8" evidence="6"/>
<evidence type="ECO:0000256" key="5">
    <source>
        <dbReference type="PROSITE-ProRule" id="PRU00277"/>
    </source>
</evidence>
<dbReference type="Proteomes" id="UP000243426">
    <property type="component" value="Chromosome I"/>
</dbReference>
<dbReference type="Gene3D" id="3.10.50.40">
    <property type="match status" value="1"/>
</dbReference>
<evidence type="ECO:0000256" key="6">
    <source>
        <dbReference type="RuleBase" id="RU003915"/>
    </source>
</evidence>
<dbReference type="RefSeq" id="WP_090273792.1">
    <property type="nucleotide sequence ID" value="NZ_LT629748.1"/>
</dbReference>